<evidence type="ECO:0000313" key="3">
    <source>
        <dbReference type="EMBL" id="CNW14756.1"/>
    </source>
</evidence>
<gene>
    <name evidence="3" type="ORF">ERS007661_03592</name>
    <name evidence="4" type="ORF">ERS007720_03890</name>
    <name evidence="2" type="ORF">ERS027659_01633</name>
</gene>
<evidence type="ECO:0000313" key="5">
    <source>
        <dbReference type="Proteomes" id="UP000039217"/>
    </source>
</evidence>
<evidence type="ECO:0000256" key="1">
    <source>
        <dbReference type="SAM" id="MobiDB-lite"/>
    </source>
</evidence>
<evidence type="ECO:0000313" key="7">
    <source>
        <dbReference type="Proteomes" id="UP000050164"/>
    </source>
</evidence>
<evidence type="ECO:0000313" key="4">
    <source>
        <dbReference type="EMBL" id="COX09098.1"/>
    </source>
</evidence>
<dbReference type="Proteomes" id="UP000050164">
    <property type="component" value="Unassembled WGS sequence"/>
</dbReference>
<sequence>MGGVENHHLGVVADQPDVVVDFPTAAIEFEGAVGDDALDGGHHNITTERNTLPPCILWNASSTSSSPMRSETNRCSGSRPCR</sequence>
<dbReference type="EMBL" id="CNFT01000318">
    <property type="protein sequence ID" value="CKR52721.1"/>
    <property type="molecule type" value="Genomic_DNA"/>
</dbReference>
<protein>
    <submittedName>
        <fullName evidence="2">Uncharacterized protein</fullName>
    </submittedName>
</protein>
<proteinExistence type="predicted"/>
<reference evidence="5 6" key="1">
    <citation type="submission" date="2015-03" db="EMBL/GenBank/DDBJ databases">
        <authorList>
            <consortium name="Pathogen Informatics"/>
        </authorList>
    </citation>
    <scope>NUCLEOTIDE SEQUENCE [LARGE SCALE GENOMIC DNA]</scope>
    <source>
        <strain evidence="2 7">Bir 185</strain>
        <strain evidence="3 5">D00501624</strain>
        <strain evidence="4 6">M09401471</strain>
    </source>
</reference>
<evidence type="ECO:0000313" key="6">
    <source>
        <dbReference type="Proteomes" id="UP000044938"/>
    </source>
</evidence>
<dbReference type="AlphaFoldDB" id="A0A654ZU47"/>
<feature type="compositionally biased region" description="Polar residues" evidence="1">
    <location>
        <begin position="67"/>
        <end position="76"/>
    </location>
</feature>
<dbReference type="Proteomes" id="UP000044938">
    <property type="component" value="Unassembled WGS sequence"/>
</dbReference>
<dbReference type="EMBL" id="CSAJ01000702">
    <property type="protein sequence ID" value="COX09098.1"/>
    <property type="molecule type" value="Genomic_DNA"/>
</dbReference>
<evidence type="ECO:0000313" key="2">
    <source>
        <dbReference type="EMBL" id="CKR52721.1"/>
    </source>
</evidence>
<accession>A0A654ZU47</accession>
<feature type="region of interest" description="Disordered" evidence="1">
    <location>
        <begin position="61"/>
        <end position="82"/>
    </location>
</feature>
<name>A0A654ZU47_MYCTX</name>
<dbReference type="Proteomes" id="UP000039217">
    <property type="component" value="Unassembled WGS sequence"/>
</dbReference>
<dbReference type="EMBL" id="CQQC01001663">
    <property type="protein sequence ID" value="CNW14756.1"/>
    <property type="molecule type" value="Genomic_DNA"/>
</dbReference>
<organism evidence="2 7">
    <name type="scientific">Mycobacterium tuberculosis</name>
    <dbReference type="NCBI Taxonomy" id="1773"/>
    <lineage>
        <taxon>Bacteria</taxon>
        <taxon>Bacillati</taxon>
        <taxon>Actinomycetota</taxon>
        <taxon>Actinomycetes</taxon>
        <taxon>Mycobacteriales</taxon>
        <taxon>Mycobacteriaceae</taxon>
        <taxon>Mycobacterium</taxon>
        <taxon>Mycobacterium tuberculosis complex</taxon>
    </lineage>
</organism>